<name>L0WDN7_9GAMM</name>
<dbReference type="RefSeq" id="WP_008928535.1">
    <property type="nucleotide sequence ID" value="NZ_AMRJ01000007.1"/>
</dbReference>
<dbReference type="AlphaFoldDB" id="L0WDN7"/>
<dbReference type="InterPro" id="IPR021344">
    <property type="entry name" value="DUF2970"/>
</dbReference>
<evidence type="ECO:0000313" key="2">
    <source>
        <dbReference type="EMBL" id="EKF74913.1"/>
    </source>
</evidence>
<organism evidence="2 3">
    <name type="scientific">Alcanivorax hongdengensis A-11-3</name>
    <dbReference type="NCBI Taxonomy" id="1177179"/>
    <lineage>
        <taxon>Bacteria</taxon>
        <taxon>Pseudomonadati</taxon>
        <taxon>Pseudomonadota</taxon>
        <taxon>Gammaproteobacteria</taxon>
        <taxon>Oceanospirillales</taxon>
        <taxon>Alcanivoracaceae</taxon>
        <taxon>Alcanivorax</taxon>
    </lineage>
</organism>
<proteinExistence type="predicted"/>
<keyword evidence="1" id="KW-0812">Transmembrane</keyword>
<dbReference type="eggNOG" id="ENOG5033AS4">
    <property type="taxonomic scope" value="Bacteria"/>
</dbReference>
<keyword evidence="1" id="KW-0472">Membrane</keyword>
<evidence type="ECO:0008006" key="4">
    <source>
        <dbReference type="Google" id="ProtNLM"/>
    </source>
</evidence>
<dbReference type="Proteomes" id="UP000010164">
    <property type="component" value="Unassembled WGS sequence"/>
</dbReference>
<dbReference type="EMBL" id="AMRJ01000007">
    <property type="protein sequence ID" value="EKF74913.1"/>
    <property type="molecule type" value="Genomic_DNA"/>
</dbReference>
<reference evidence="2 3" key="1">
    <citation type="journal article" date="2012" name="J. Bacteriol.">
        <title>Genome Sequence of the Alkane-Degrading Bacterium Alcanivorax hongdengensis Type Strain A-11-3.</title>
        <authorList>
            <person name="Lai Q."/>
            <person name="Shao Z."/>
        </authorList>
    </citation>
    <scope>NUCLEOTIDE SEQUENCE [LARGE SCALE GENOMIC DNA]</scope>
    <source>
        <strain evidence="2 3">A-11-3</strain>
    </source>
</reference>
<accession>L0WDN7</accession>
<evidence type="ECO:0000313" key="3">
    <source>
        <dbReference type="Proteomes" id="UP000010164"/>
    </source>
</evidence>
<feature type="transmembrane region" description="Helical" evidence="1">
    <location>
        <begin position="50"/>
        <end position="73"/>
    </location>
</feature>
<keyword evidence="1" id="KW-1133">Transmembrane helix</keyword>
<dbReference type="PATRIC" id="fig|1177179.3.peg.1361"/>
<dbReference type="STRING" id="1177179.A11A3_06765"/>
<protein>
    <recommendedName>
        <fullName evidence="4">DUF2970 domain-containing protein</fullName>
    </recommendedName>
</protein>
<gene>
    <name evidence="2" type="ORF">A11A3_06765</name>
</gene>
<evidence type="ECO:0000256" key="1">
    <source>
        <dbReference type="SAM" id="Phobius"/>
    </source>
</evidence>
<sequence length="78" mass="8285">MADNSNRPDSDKAPRPGLLQALQSTLAALFGIQSDSNRQRDFNRADPGQLIGVFVLVVIALVVGMIVLVNALLDAAPK</sequence>
<keyword evidence="3" id="KW-1185">Reference proteome</keyword>
<comment type="caution">
    <text evidence="2">The sequence shown here is derived from an EMBL/GenBank/DDBJ whole genome shotgun (WGS) entry which is preliminary data.</text>
</comment>
<dbReference type="Pfam" id="PF11174">
    <property type="entry name" value="DUF2970"/>
    <property type="match status" value="1"/>
</dbReference>